<dbReference type="GO" id="GO:0016903">
    <property type="term" value="F:oxidoreductase activity, acting on the aldehyde or oxo group of donors"/>
    <property type="evidence" value="ECO:0007669"/>
    <property type="project" value="InterPro"/>
</dbReference>
<dbReference type="Gene3D" id="3.40.920.10">
    <property type="entry name" value="Pyruvate-ferredoxin oxidoreductase, PFOR, domain III"/>
    <property type="match status" value="1"/>
</dbReference>
<dbReference type="Proteomes" id="UP001207408">
    <property type="component" value="Unassembled WGS sequence"/>
</dbReference>
<reference evidence="3" key="1">
    <citation type="submission" date="2022-10" db="EMBL/GenBank/DDBJ databases">
        <authorList>
            <person name="Yu W.X."/>
        </authorList>
    </citation>
    <scope>NUCLEOTIDE SEQUENCE</scope>
    <source>
        <strain evidence="3">D04</strain>
    </source>
</reference>
<sequence>MQDTGKNIIIAGVGGQGILLFSNLLSKFYLKLGYELKISDVIGLGQRGGGVESHFRYSDKPILSPFIKAGDVDYVISFEQTETLRYLHCLKDDGIVLSSTYELTSTSVNTGLQKAMPESKTEIIKRAENKKFIIDPEDHKSPDFNISKMMNVVMLGFYAELRGYSHDDMIQIVRESVPEKFVEGNIMAYQKGTEIAKAEIAAD</sequence>
<evidence type="ECO:0000259" key="2">
    <source>
        <dbReference type="Pfam" id="PF01558"/>
    </source>
</evidence>
<organism evidence="3 4">
    <name type="scientific">Plebeiibacterium marinum</name>
    <dbReference type="NCBI Taxonomy" id="2992111"/>
    <lineage>
        <taxon>Bacteria</taxon>
        <taxon>Pseudomonadati</taxon>
        <taxon>Bacteroidota</taxon>
        <taxon>Bacteroidia</taxon>
        <taxon>Marinilabiliales</taxon>
        <taxon>Marinilabiliaceae</taxon>
        <taxon>Plebeiibacterium</taxon>
    </lineage>
</organism>
<keyword evidence="1" id="KW-0560">Oxidoreductase</keyword>
<proteinExistence type="predicted"/>
<evidence type="ECO:0000313" key="4">
    <source>
        <dbReference type="Proteomes" id="UP001207408"/>
    </source>
</evidence>
<dbReference type="InterPro" id="IPR052198">
    <property type="entry name" value="IorB_Oxidoreductase"/>
</dbReference>
<evidence type="ECO:0000256" key="1">
    <source>
        <dbReference type="ARBA" id="ARBA00023002"/>
    </source>
</evidence>
<evidence type="ECO:0000313" key="3">
    <source>
        <dbReference type="EMBL" id="MCW3804608.1"/>
    </source>
</evidence>
<dbReference type="Pfam" id="PF01558">
    <property type="entry name" value="POR"/>
    <property type="match status" value="1"/>
</dbReference>
<dbReference type="SUPFAM" id="SSF53323">
    <property type="entry name" value="Pyruvate-ferredoxin oxidoreductase, PFOR, domain III"/>
    <property type="match status" value="1"/>
</dbReference>
<protein>
    <submittedName>
        <fullName evidence="3">2-oxoacid:acceptor oxidoreductase family protein</fullName>
    </submittedName>
</protein>
<dbReference type="InterPro" id="IPR019752">
    <property type="entry name" value="Pyrv/ketoisovalerate_OxRed_cat"/>
</dbReference>
<name>A0AAE3SIM8_9BACT</name>
<gene>
    <name evidence="3" type="ORF">OM074_03160</name>
</gene>
<comment type="caution">
    <text evidence="3">The sequence shown here is derived from an EMBL/GenBank/DDBJ whole genome shotgun (WGS) entry which is preliminary data.</text>
</comment>
<dbReference type="PANTHER" id="PTHR43854:SF1">
    <property type="entry name" value="INDOLEPYRUVATE OXIDOREDUCTASE SUBUNIT IORB"/>
    <property type="match status" value="1"/>
</dbReference>
<dbReference type="RefSeq" id="WP_301197827.1">
    <property type="nucleotide sequence ID" value="NZ_JAPDPI010000004.1"/>
</dbReference>
<dbReference type="EMBL" id="JAPDPI010000004">
    <property type="protein sequence ID" value="MCW3804608.1"/>
    <property type="molecule type" value="Genomic_DNA"/>
</dbReference>
<dbReference type="InterPro" id="IPR002869">
    <property type="entry name" value="Pyrv_flavodox_OxRed_cen"/>
</dbReference>
<dbReference type="PANTHER" id="PTHR43854">
    <property type="entry name" value="INDOLEPYRUVATE OXIDOREDUCTASE SUBUNIT IORB"/>
    <property type="match status" value="1"/>
</dbReference>
<keyword evidence="4" id="KW-1185">Reference proteome</keyword>
<dbReference type="AlphaFoldDB" id="A0AAE3SIM8"/>
<feature type="domain" description="Pyruvate/ketoisovalerate oxidoreductase catalytic" evidence="2">
    <location>
        <begin position="14"/>
        <end position="193"/>
    </location>
</feature>
<accession>A0AAE3SIM8</accession>